<evidence type="ECO:0000313" key="1">
    <source>
        <dbReference type="EMBL" id="CAD7456892.1"/>
    </source>
</evidence>
<proteinExistence type="predicted"/>
<reference evidence="1" key="1">
    <citation type="submission" date="2020-11" db="EMBL/GenBank/DDBJ databases">
        <authorList>
            <person name="Tran Van P."/>
        </authorList>
    </citation>
    <scope>NUCLEOTIDE SEQUENCE</scope>
</reference>
<dbReference type="AlphaFoldDB" id="A0A7R9IEJ5"/>
<organism evidence="1">
    <name type="scientific">Timema tahoe</name>
    <dbReference type="NCBI Taxonomy" id="61484"/>
    <lineage>
        <taxon>Eukaryota</taxon>
        <taxon>Metazoa</taxon>
        <taxon>Ecdysozoa</taxon>
        <taxon>Arthropoda</taxon>
        <taxon>Hexapoda</taxon>
        <taxon>Insecta</taxon>
        <taxon>Pterygota</taxon>
        <taxon>Neoptera</taxon>
        <taxon>Polyneoptera</taxon>
        <taxon>Phasmatodea</taxon>
        <taxon>Timematodea</taxon>
        <taxon>Timematoidea</taxon>
        <taxon>Timematidae</taxon>
        <taxon>Timema</taxon>
    </lineage>
</organism>
<sequence>MLPGKPGKVGQINLVSLKQLIILEYTQGKIGVTFDKRRLTTLEGRVRVLSVIPTQPNVSIRQRPFSETLSLTKMRCRLCELLTDQQLNVNLLNLQHNHHLTQQNVNVNASPNMLWLPPFRDMMLAYLLRVILLGLGGHVFMQENLNFETIKRLIVLSKTLQKESLLKDWEEGLTLTNREFSFCSTLWQGRTPHLLFLTLLFSTLRCAFRQEDSSKD</sequence>
<name>A0A7R9IEJ5_9NEOP</name>
<accession>A0A7R9IEJ5</accession>
<protein>
    <submittedName>
        <fullName evidence="1">Uncharacterized protein</fullName>
    </submittedName>
</protein>
<gene>
    <name evidence="1" type="ORF">TTEB3V08_LOCUS4907</name>
</gene>
<dbReference type="EMBL" id="OE001471">
    <property type="protein sequence ID" value="CAD7456892.1"/>
    <property type="molecule type" value="Genomic_DNA"/>
</dbReference>